<accession>A0A2N9JGW3</accession>
<dbReference type="PANTHER" id="PTHR34580">
    <property type="match status" value="1"/>
</dbReference>
<dbReference type="PANTHER" id="PTHR34580:SF3">
    <property type="entry name" value="PROTEIN PAFB"/>
    <property type="match status" value="1"/>
</dbReference>
<dbReference type="InterPro" id="IPR057727">
    <property type="entry name" value="WCX_dom"/>
</dbReference>
<evidence type="ECO:0000313" key="3">
    <source>
        <dbReference type="EMBL" id="SPD86765.1"/>
    </source>
</evidence>
<dbReference type="AlphaFoldDB" id="A0A2N9JGW3"/>
<protein>
    <submittedName>
        <fullName evidence="3">DeoR-family transcriptional regulator</fullName>
    </submittedName>
</protein>
<organism evidence="3 4">
    <name type="scientific">Micropruina glycogenica</name>
    <dbReference type="NCBI Taxonomy" id="75385"/>
    <lineage>
        <taxon>Bacteria</taxon>
        <taxon>Bacillati</taxon>
        <taxon>Actinomycetota</taxon>
        <taxon>Actinomycetes</taxon>
        <taxon>Propionibacteriales</taxon>
        <taxon>Nocardioidaceae</taxon>
        <taxon>Micropruina</taxon>
    </lineage>
</organism>
<sequence length="316" mass="34843">MAPRKSERIMNLAICLLLARRFLDKNHLREVVEGYGGLSDAAFERTFERDKDDLRAMGVPVEAGSNSTLFPDEIGYRIRRQDFELPPIDFTAAEATALGLASQVWGTATLAEHTVSALAKLRAAGVDPDASRLSGLSPSIGAKEAAFEPLWQATMTRTVVAFGYRGLPREVEPWILTYRRGSWYLLGLDRTRQAPRMFKVARLEGEPRPVGRPGAYELPDVDLAQLTRSLEPAPADTSAVVAVRGDQAPDLRRRGERVDRPDGLPSGFSAWRVPYRQEGDFVAELCGYGAAVLVLEPLELRRQVIERLTTIAGGGR</sequence>
<reference evidence="3 4" key="1">
    <citation type="submission" date="2018-02" db="EMBL/GenBank/DDBJ databases">
        <authorList>
            <person name="Cohen D.B."/>
            <person name="Kent A.D."/>
        </authorList>
    </citation>
    <scope>NUCLEOTIDE SEQUENCE [LARGE SCALE GENOMIC DNA]</scope>
    <source>
        <strain evidence="3">1</strain>
    </source>
</reference>
<evidence type="ECO:0000259" key="1">
    <source>
        <dbReference type="Pfam" id="PF13280"/>
    </source>
</evidence>
<dbReference type="InterPro" id="IPR026881">
    <property type="entry name" value="WYL_dom"/>
</dbReference>
<dbReference type="EMBL" id="LT985188">
    <property type="protein sequence ID" value="SPD86765.1"/>
    <property type="molecule type" value="Genomic_DNA"/>
</dbReference>
<evidence type="ECO:0000313" key="4">
    <source>
        <dbReference type="Proteomes" id="UP000238164"/>
    </source>
</evidence>
<keyword evidence="4" id="KW-1185">Reference proteome</keyword>
<dbReference type="Pfam" id="PF13280">
    <property type="entry name" value="WYL"/>
    <property type="match status" value="1"/>
</dbReference>
<gene>
    <name evidence="3" type="primary">pafB</name>
    <name evidence="3" type="ORF">MPLG2_1729</name>
</gene>
<dbReference type="KEGG" id="mgg:MPLG2_1729"/>
<dbReference type="PROSITE" id="PS52050">
    <property type="entry name" value="WYL"/>
    <property type="match status" value="1"/>
</dbReference>
<evidence type="ECO:0000259" key="2">
    <source>
        <dbReference type="Pfam" id="PF25583"/>
    </source>
</evidence>
<dbReference type="Pfam" id="PF25583">
    <property type="entry name" value="WCX"/>
    <property type="match status" value="1"/>
</dbReference>
<proteinExistence type="predicted"/>
<dbReference type="OrthoDB" id="3268930at2"/>
<dbReference type="RefSeq" id="WP_105185650.1">
    <property type="nucleotide sequence ID" value="NZ_BAAAGO010000022.1"/>
</dbReference>
<dbReference type="Proteomes" id="UP000238164">
    <property type="component" value="Chromosome 1"/>
</dbReference>
<feature type="domain" description="WCX" evidence="2">
    <location>
        <begin position="237"/>
        <end position="311"/>
    </location>
</feature>
<name>A0A2N9JGW3_9ACTN</name>
<dbReference type="InterPro" id="IPR051534">
    <property type="entry name" value="CBASS_pafABC_assoc_protein"/>
</dbReference>
<feature type="domain" description="WYL" evidence="1">
    <location>
        <begin position="146"/>
        <end position="204"/>
    </location>
</feature>